<sequence length="308" mass="33546">MQNSHPKSTSLLLSIASLVLLSFSSLAQAQLKVTTTTGMIADLVHNIAQDRAQVQALMGVGVDPHLYKATQGDIRKLSQADIIFYNGLHLEGKMQSIFDKMAHKQTIVAVTANIPESQLIALDQLHDPHVWFDVRLWQLAADKVAETLVQKDPDNADFYRQNAALYQQKLTQLNLWVSQEMAKITPNKRVLITAHDAFGYFGKAYDLEVMGLQGISTAGEFGLQDIKQLKDIIVKRGISAVFVESSVSPKFIQSLVKGVQAEGQNLVIGGELYSDAMGAAGSGADNYIGMVKHNVSTIAKGLMGAAHE</sequence>
<dbReference type="Pfam" id="PF01297">
    <property type="entry name" value="ZnuA"/>
    <property type="match status" value="1"/>
</dbReference>
<dbReference type="EMBL" id="AP021889">
    <property type="protein sequence ID" value="BBP46402.1"/>
    <property type="molecule type" value="Genomic_DNA"/>
</dbReference>
<evidence type="ECO:0000313" key="8">
    <source>
        <dbReference type="EMBL" id="BBP46402.1"/>
    </source>
</evidence>
<accession>A0A6F8PW72</accession>
<dbReference type="PRINTS" id="PR00691">
    <property type="entry name" value="ADHESINB"/>
</dbReference>
<protein>
    <submittedName>
        <fullName evidence="8">Manganese transporter</fullName>
    </submittedName>
</protein>
<keyword evidence="4" id="KW-0479">Metal-binding</keyword>
<feature type="signal peptide" evidence="7">
    <location>
        <begin position="1"/>
        <end position="29"/>
    </location>
</feature>
<dbReference type="PANTHER" id="PTHR42953:SF1">
    <property type="entry name" value="METAL-BINDING PROTEIN HI_0362-RELATED"/>
    <property type="match status" value="1"/>
</dbReference>
<dbReference type="KEGG" id="tse:THMIRHAS_17750"/>
<organism evidence="8 9">
    <name type="scientific">Thiosulfatimonas sediminis</name>
    <dbReference type="NCBI Taxonomy" id="2675054"/>
    <lineage>
        <taxon>Bacteria</taxon>
        <taxon>Pseudomonadati</taxon>
        <taxon>Pseudomonadota</taxon>
        <taxon>Gammaproteobacteria</taxon>
        <taxon>Thiotrichales</taxon>
        <taxon>Piscirickettsiaceae</taxon>
        <taxon>Thiosulfatimonas</taxon>
    </lineage>
</organism>
<dbReference type="InterPro" id="IPR006128">
    <property type="entry name" value="Lipoprotein_PsaA-like"/>
</dbReference>
<evidence type="ECO:0000256" key="1">
    <source>
        <dbReference type="ARBA" id="ARBA00004196"/>
    </source>
</evidence>
<keyword evidence="3 6" id="KW-0813">Transport</keyword>
<dbReference type="InterPro" id="IPR006129">
    <property type="entry name" value="AdhesinB"/>
</dbReference>
<evidence type="ECO:0000256" key="6">
    <source>
        <dbReference type="RuleBase" id="RU003512"/>
    </source>
</evidence>
<dbReference type="PRINTS" id="PR00690">
    <property type="entry name" value="ADHESNFAMILY"/>
</dbReference>
<dbReference type="GO" id="GO:0030001">
    <property type="term" value="P:metal ion transport"/>
    <property type="evidence" value="ECO:0007669"/>
    <property type="project" value="InterPro"/>
</dbReference>
<evidence type="ECO:0000256" key="5">
    <source>
        <dbReference type="ARBA" id="ARBA00022729"/>
    </source>
</evidence>
<dbReference type="GO" id="GO:0046872">
    <property type="term" value="F:metal ion binding"/>
    <property type="evidence" value="ECO:0007669"/>
    <property type="project" value="UniProtKB-KW"/>
</dbReference>
<name>A0A6F8PW72_9GAMM</name>
<gene>
    <name evidence="8" type="primary">troA</name>
    <name evidence="8" type="ORF">THMIRHAS_17750</name>
</gene>
<dbReference type="PANTHER" id="PTHR42953">
    <property type="entry name" value="HIGH-AFFINITY ZINC UPTAKE SYSTEM PROTEIN ZNUA-RELATED"/>
    <property type="match status" value="1"/>
</dbReference>
<dbReference type="InterPro" id="IPR006127">
    <property type="entry name" value="ZnuA-like"/>
</dbReference>
<dbReference type="RefSeq" id="WP_173272972.1">
    <property type="nucleotide sequence ID" value="NZ_AP021889.1"/>
</dbReference>
<feature type="chain" id="PRO_5026043180" evidence="7">
    <location>
        <begin position="30"/>
        <end position="308"/>
    </location>
</feature>
<evidence type="ECO:0000256" key="7">
    <source>
        <dbReference type="SAM" id="SignalP"/>
    </source>
</evidence>
<dbReference type="SUPFAM" id="SSF53807">
    <property type="entry name" value="Helical backbone' metal receptor"/>
    <property type="match status" value="1"/>
</dbReference>
<evidence type="ECO:0000256" key="3">
    <source>
        <dbReference type="ARBA" id="ARBA00022448"/>
    </source>
</evidence>
<dbReference type="Proteomes" id="UP000501726">
    <property type="component" value="Chromosome"/>
</dbReference>
<evidence type="ECO:0000256" key="2">
    <source>
        <dbReference type="ARBA" id="ARBA00011028"/>
    </source>
</evidence>
<evidence type="ECO:0000256" key="4">
    <source>
        <dbReference type="ARBA" id="ARBA00022723"/>
    </source>
</evidence>
<dbReference type="InterPro" id="IPR050492">
    <property type="entry name" value="Bact_metal-bind_prot9"/>
</dbReference>
<dbReference type="GO" id="GO:0030313">
    <property type="term" value="C:cell envelope"/>
    <property type="evidence" value="ECO:0007669"/>
    <property type="project" value="UniProtKB-SubCell"/>
</dbReference>
<dbReference type="AlphaFoldDB" id="A0A6F8PW72"/>
<dbReference type="Gene3D" id="3.40.50.1980">
    <property type="entry name" value="Nitrogenase molybdenum iron protein domain"/>
    <property type="match status" value="2"/>
</dbReference>
<comment type="similarity">
    <text evidence="2 6">Belongs to the bacterial solute-binding protein 9 family.</text>
</comment>
<keyword evidence="5 7" id="KW-0732">Signal</keyword>
<proteinExistence type="inferred from homology"/>
<reference evidence="9" key="1">
    <citation type="submission" date="2019-11" db="EMBL/GenBank/DDBJ databases">
        <title>Isolation and characterization of two novel species in the genus Thiomicrorhabdus.</title>
        <authorList>
            <person name="Mochizuki J."/>
            <person name="Kojima H."/>
            <person name="Fukui M."/>
        </authorList>
    </citation>
    <scope>NUCLEOTIDE SEQUENCE [LARGE SCALE GENOMIC DNA]</scope>
    <source>
        <strain evidence="9">aks77</strain>
    </source>
</reference>
<keyword evidence="9" id="KW-1185">Reference proteome</keyword>
<dbReference type="GO" id="GO:0007155">
    <property type="term" value="P:cell adhesion"/>
    <property type="evidence" value="ECO:0007669"/>
    <property type="project" value="InterPro"/>
</dbReference>
<evidence type="ECO:0000313" key="9">
    <source>
        <dbReference type="Proteomes" id="UP000501726"/>
    </source>
</evidence>
<comment type="subcellular location">
    <subcellularLocation>
        <location evidence="1">Cell envelope</location>
    </subcellularLocation>
</comment>